<dbReference type="InterPro" id="IPR003737">
    <property type="entry name" value="GlcNAc_PI_deacetylase-related"/>
</dbReference>
<dbReference type="SUPFAM" id="SSF102588">
    <property type="entry name" value="LmbE-like"/>
    <property type="match status" value="1"/>
</dbReference>
<dbReference type="PANTHER" id="PTHR12993">
    <property type="entry name" value="N-ACETYLGLUCOSAMINYL-PHOSPHATIDYLINOSITOL DE-N-ACETYLASE-RELATED"/>
    <property type="match status" value="1"/>
</dbReference>
<gene>
    <name evidence="2" type="ORF">S12H4_34613</name>
</gene>
<feature type="region of interest" description="Disordered" evidence="1">
    <location>
        <begin position="38"/>
        <end position="58"/>
    </location>
</feature>
<sequence>MLNILAVGPHPDDVELGMGGSILKFTEAGHQVTIVDLTDGEPTPHGDPETRKKESVKSSRILGIDERTTLDFPNRYLQDEVEARQELAEVIRKIQPDILFAPYWIDAHPDHVAASKICDAARFYGKLTKT</sequence>
<organism evidence="2">
    <name type="scientific">marine sediment metagenome</name>
    <dbReference type="NCBI Taxonomy" id="412755"/>
    <lineage>
        <taxon>unclassified sequences</taxon>
        <taxon>metagenomes</taxon>
        <taxon>ecological metagenomes</taxon>
    </lineage>
</organism>
<dbReference type="Gene3D" id="3.40.50.10320">
    <property type="entry name" value="LmbE-like"/>
    <property type="match status" value="1"/>
</dbReference>
<dbReference type="AlphaFoldDB" id="X1UIU8"/>
<reference evidence="2" key="1">
    <citation type="journal article" date="2014" name="Front. Microbiol.">
        <title>High frequency of phylogenetically diverse reductive dehalogenase-homologous genes in deep subseafloor sedimentary metagenomes.</title>
        <authorList>
            <person name="Kawai M."/>
            <person name="Futagami T."/>
            <person name="Toyoda A."/>
            <person name="Takaki Y."/>
            <person name="Nishi S."/>
            <person name="Hori S."/>
            <person name="Arai W."/>
            <person name="Tsubouchi T."/>
            <person name="Morono Y."/>
            <person name="Uchiyama I."/>
            <person name="Ito T."/>
            <person name="Fujiyama A."/>
            <person name="Inagaki F."/>
            <person name="Takami H."/>
        </authorList>
    </citation>
    <scope>NUCLEOTIDE SEQUENCE</scope>
    <source>
        <strain evidence="2">Expedition CK06-06</strain>
    </source>
</reference>
<accession>X1UIU8</accession>
<dbReference type="Pfam" id="PF02585">
    <property type="entry name" value="PIG-L"/>
    <property type="match status" value="1"/>
</dbReference>
<evidence type="ECO:0000313" key="2">
    <source>
        <dbReference type="EMBL" id="GAI92299.1"/>
    </source>
</evidence>
<dbReference type="PANTHER" id="PTHR12993:SF30">
    <property type="entry name" value="N-ACETYL-ALPHA-D-GLUCOSAMINYL L-MALATE DEACETYLASE 1"/>
    <property type="match status" value="1"/>
</dbReference>
<dbReference type="InterPro" id="IPR024078">
    <property type="entry name" value="LmbE-like_dom_sf"/>
</dbReference>
<name>X1UIU8_9ZZZZ</name>
<feature type="compositionally biased region" description="Basic and acidic residues" evidence="1">
    <location>
        <begin position="42"/>
        <end position="58"/>
    </location>
</feature>
<proteinExistence type="predicted"/>
<dbReference type="EMBL" id="BARW01020499">
    <property type="protein sequence ID" value="GAI92299.1"/>
    <property type="molecule type" value="Genomic_DNA"/>
</dbReference>
<comment type="caution">
    <text evidence="2">The sequence shown here is derived from an EMBL/GenBank/DDBJ whole genome shotgun (WGS) entry which is preliminary data.</text>
</comment>
<evidence type="ECO:0008006" key="3">
    <source>
        <dbReference type="Google" id="ProtNLM"/>
    </source>
</evidence>
<evidence type="ECO:0000256" key="1">
    <source>
        <dbReference type="SAM" id="MobiDB-lite"/>
    </source>
</evidence>
<feature type="non-terminal residue" evidence="2">
    <location>
        <position position="130"/>
    </location>
</feature>
<protein>
    <recommendedName>
        <fullName evidence="3">Bacillithiol biosynthesis deacetylase BshB1</fullName>
    </recommendedName>
</protein>
<dbReference type="GO" id="GO:0016811">
    <property type="term" value="F:hydrolase activity, acting on carbon-nitrogen (but not peptide) bonds, in linear amides"/>
    <property type="evidence" value="ECO:0007669"/>
    <property type="project" value="TreeGrafter"/>
</dbReference>